<name>A0A2P8H206_9BACL</name>
<dbReference type="Pfam" id="PF08327">
    <property type="entry name" value="AHSA1"/>
    <property type="match status" value="1"/>
</dbReference>
<evidence type="ECO:0000313" key="3">
    <source>
        <dbReference type="EMBL" id="PSL40248.1"/>
    </source>
</evidence>
<protein>
    <submittedName>
        <fullName evidence="3">Uncharacterized protein YndB with AHSA1/START domain</fullName>
    </submittedName>
</protein>
<dbReference type="OrthoDB" id="190358at2"/>
<organism evidence="3 4">
    <name type="scientific">Planomicrobium soli</name>
    <dbReference type="NCBI Taxonomy" id="1176648"/>
    <lineage>
        <taxon>Bacteria</taxon>
        <taxon>Bacillati</taxon>
        <taxon>Bacillota</taxon>
        <taxon>Bacilli</taxon>
        <taxon>Bacillales</taxon>
        <taxon>Caryophanaceae</taxon>
        <taxon>Planomicrobium</taxon>
    </lineage>
</organism>
<dbReference type="InterPro" id="IPR013538">
    <property type="entry name" value="ASHA1/2-like_C"/>
</dbReference>
<dbReference type="Proteomes" id="UP000242682">
    <property type="component" value="Unassembled WGS sequence"/>
</dbReference>
<proteinExistence type="inferred from homology"/>
<dbReference type="InterPro" id="IPR023393">
    <property type="entry name" value="START-like_dom_sf"/>
</dbReference>
<dbReference type="RefSeq" id="WP_106533299.1">
    <property type="nucleotide sequence ID" value="NZ_PYAT01000005.1"/>
</dbReference>
<keyword evidence="4" id="KW-1185">Reference proteome</keyword>
<evidence type="ECO:0000256" key="1">
    <source>
        <dbReference type="ARBA" id="ARBA00006817"/>
    </source>
</evidence>
<dbReference type="EMBL" id="PYAT01000005">
    <property type="protein sequence ID" value="PSL40248.1"/>
    <property type="molecule type" value="Genomic_DNA"/>
</dbReference>
<sequence>MNVTSTVMISMARRFEARPERVFEAWVRPEGMKKWLFTSEATNKLVKNDLQVGGMWEIVDHRDGTDYRAIGEYQEIRQPNKLVFTFELPQFNNAVDIVRVTISEVREATEMLFTQEIVVPHEEGWSDEDAKKNLAEFGTQTEEGWSQMFDRLKQLVEGTVN</sequence>
<dbReference type="CDD" id="cd07814">
    <property type="entry name" value="SRPBCC_CalC_Aha1-like"/>
    <property type="match status" value="1"/>
</dbReference>
<comment type="similarity">
    <text evidence="1">Belongs to the AHA1 family.</text>
</comment>
<comment type="caution">
    <text evidence="3">The sequence shown here is derived from an EMBL/GenBank/DDBJ whole genome shotgun (WGS) entry which is preliminary data.</text>
</comment>
<dbReference type="Gene3D" id="3.30.530.20">
    <property type="match status" value="1"/>
</dbReference>
<dbReference type="SUPFAM" id="SSF55961">
    <property type="entry name" value="Bet v1-like"/>
    <property type="match status" value="1"/>
</dbReference>
<accession>A0A2P8H206</accession>
<reference evidence="3 4" key="1">
    <citation type="submission" date="2018-03" db="EMBL/GenBank/DDBJ databases">
        <title>Genomic Encyclopedia of Type Strains, Phase III (KMG-III): the genomes of soil and plant-associated and newly described type strains.</title>
        <authorList>
            <person name="Whitman W."/>
        </authorList>
    </citation>
    <scope>NUCLEOTIDE SEQUENCE [LARGE SCALE GENOMIC DNA]</scope>
    <source>
        <strain evidence="3 4">CGMCC 1.12259</strain>
    </source>
</reference>
<gene>
    <name evidence="3" type="ORF">B0H99_10524</name>
</gene>
<evidence type="ECO:0000259" key="2">
    <source>
        <dbReference type="Pfam" id="PF08327"/>
    </source>
</evidence>
<feature type="domain" description="Activator of Hsp90 ATPase homologue 1/2-like C-terminal" evidence="2">
    <location>
        <begin position="17"/>
        <end position="157"/>
    </location>
</feature>
<evidence type="ECO:0000313" key="4">
    <source>
        <dbReference type="Proteomes" id="UP000242682"/>
    </source>
</evidence>
<dbReference type="AlphaFoldDB" id="A0A2P8H206"/>